<feature type="domain" description="HTH araC/xylS-type" evidence="9">
    <location>
        <begin position="430"/>
        <end position="528"/>
    </location>
</feature>
<evidence type="ECO:0000313" key="11">
    <source>
        <dbReference type="EMBL" id="NOU90062.1"/>
    </source>
</evidence>
<evidence type="ECO:0000256" key="8">
    <source>
        <dbReference type="PROSITE-ProRule" id="PRU00169"/>
    </source>
</evidence>
<evidence type="ECO:0000259" key="10">
    <source>
        <dbReference type="PROSITE" id="PS50110"/>
    </source>
</evidence>
<dbReference type="SUPFAM" id="SSF46689">
    <property type="entry name" value="Homeodomain-like"/>
    <property type="match status" value="2"/>
</dbReference>
<evidence type="ECO:0000256" key="5">
    <source>
        <dbReference type="ARBA" id="ARBA00023015"/>
    </source>
</evidence>
<dbReference type="Proteomes" id="UP000658690">
    <property type="component" value="Unassembled WGS sequence"/>
</dbReference>
<evidence type="ECO:0000313" key="12">
    <source>
        <dbReference type="Proteomes" id="UP000658690"/>
    </source>
</evidence>
<dbReference type="PROSITE" id="PS50110">
    <property type="entry name" value="RESPONSE_REGULATORY"/>
    <property type="match status" value="1"/>
</dbReference>
<dbReference type="Gene3D" id="1.10.10.60">
    <property type="entry name" value="Homeodomain-like"/>
    <property type="match status" value="2"/>
</dbReference>
<dbReference type="CDD" id="cd17536">
    <property type="entry name" value="REC_YesN-like"/>
    <property type="match status" value="1"/>
</dbReference>
<dbReference type="InterPro" id="IPR011006">
    <property type="entry name" value="CheY-like_superfamily"/>
</dbReference>
<evidence type="ECO:0000256" key="1">
    <source>
        <dbReference type="ARBA" id="ARBA00004496"/>
    </source>
</evidence>
<keyword evidence="7" id="KW-0804">Transcription</keyword>
<proteinExistence type="predicted"/>
<dbReference type="EMBL" id="WHOC01000158">
    <property type="protein sequence ID" value="NOU90062.1"/>
    <property type="molecule type" value="Genomic_DNA"/>
</dbReference>
<dbReference type="Pfam" id="PF12833">
    <property type="entry name" value="HTH_18"/>
    <property type="match status" value="1"/>
</dbReference>
<dbReference type="SMART" id="SM00342">
    <property type="entry name" value="HTH_ARAC"/>
    <property type="match status" value="1"/>
</dbReference>
<name>A0ABX1Z9L7_9BACL</name>
<sequence>MYKVLIVEDEMLVRIGLKSSIDWGELGMEVIADVSNGQAAWEVYHDQKPDLILTDIKMPIMDGLQLISQIREKDSKTKIIILTAYDEYNLLRKAVQLGISDYILKLKMSIVEMESVLKKVQAELLEENIHTTTTQEDLKANIIHLKENAVKDYLFYGRYSEAEFAEVTNKLHFRISPERLVLCVLAIDKFEQMESKLKDNQGNLIRFSILNIINELLGGYLRGEVLHEKDEKYMLLFSFQDVISEQKIYQNVQEILSHINNIIKKYLNTSISCGISTINNGYSSLKPMYRECVTALEQRFILGNERFIQWQDMGRDNVLKDIRMKLEQMWQDSDQFNERYAKEIEAGIKILTQSATISKAEIQIMVIRWIHWPTVYLNVYMDDISNMALDFAGQIHKCTTLDETIDIFKQFLSELKSSHAKKKFIDKEIAEAAKFIQMNYHQDISLQQVADQVKLSPNHFSSLFKKNLDLSFIEYLNRFRIDMAKDMLVNTHLKSYEIAEKVGYMDYSYFSRVFKKVTGMRPNEFQKQWFVENRAERNDGDNGDDESIL</sequence>
<evidence type="ECO:0000256" key="7">
    <source>
        <dbReference type="ARBA" id="ARBA00023163"/>
    </source>
</evidence>
<dbReference type="InterPro" id="IPR051552">
    <property type="entry name" value="HptR"/>
</dbReference>
<organism evidence="11 12">
    <name type="scientific">Paenibacillus germinis</name>
    <dbReference type="NCBI Taxonomy" id="2654979"/>
    <lineage>
        <taxon>Bacteria</taxon>
        <taxon>Bacillati</taxon>
        <taxon>Bacillota</taxon>
        <taxon>Bacilli</taxon>
        <taxon>Bacillales</taxon>
        <taxon>Paenibacillaceae</taxon>
        <taxon>Paenibacillus</taxon>
    </lineage>
</organism>
<dbReference type="InterPro" id="IPR009057">
    <property type="entry name" value="Homeodomain-like_sf"/>
</dbReference>
<accession>A0ABX1Z9L7</accession>
<comment type="subcellular location">
    <subcellularLocation>
        <location evidence="1">Cytoplasm</location>
    </subcellularLocation>
</comment>
<keyword evidence="12" id="KW-1185">Reference proteome</keyword>
<dbReference type="Gene3D" id="3.40.50.2300">
    <property type="match status" value="1"/>
</dbReference>
<dbReference type="InterPro" id="IPR018060">
    <property type="entry name" value="HTH_AraC"/>
</dbReference>
<dbReference type="Pfam" id="PF00072">
    <property type="entry name" value="Response_reg"/>
    <property type="match status" value="1"/>
</dbReference>
<dbReference type="PROSITE" id="PS01124">
    <property type="entry name" value="HTH_ARAC_FAMILY_2"/>
    <property type="match status" value="1"/>
</dbReference>
<dbReference type="SUPFAM" id="SSF52172">
    <property type="entry name" value="CheY-like"/>
    <property type="match status" value="1"/>
</dbReference>
<evidence type="ECO:0000259" key="9">
    <source>
        <dbReference type="PROSITE" id="PS01124"/>
    </source>
</evidence>
<dbReference type="PANTHER" id="PTHR42713">
    <property type="entry name" value="HISTIDINE KINASE-RELATED"/>
    <property type="match status" value="1"/>
</dbReference>
<dbReference type="PANTHER" id="PTHR42713:SF3">
    <property type="entry name" value="TRANSCRIPTIONAL REGULATORY PROTEIN HPTR"/>
    <property type="match status" value="1"/>
</dbReference>
<keyword evidence="4" id="KW-0902">Two-component regulatory system</keyword>
<evidence type="ECO:0000256" key="4">
    <source>
        <dbReference type="ARBA" id="ARBA00023012"/>
    </source>
</evidence>
<feature type="domain" description="Response regulatory" evidence="10">
    <location>
        <begin position="3"/>
        <end position="120"/>
    </location>
</feature>
<dbReference type="SMART" id="SM00448">
    <property type="entry name" value="REC"/>
    <property type="match status" value="1"/>
</dbReference>
<comment type="caution">
    <text evidence="11">The sequence shown here is derived from an EMBL/GenBank/DDBJ whole genome shotgun (WGS) entry which is preliminary data.</text>
</comment>
<keyword evidence="2" id="KW-0963">Cytoplasm</keyword>
<reference evidence="11 12" key="1">
    <citation type="submission" date="2019-10" db="EMBL/GenBank/DDBJ databases">
        <title>Description of Paenibacillus choica sp. nov.</title>
        <authorList>
            <person name="Carlier A."/>
            <person name="Qi S."/>
        </authorList>
    </citation>
    <scope>NUCLEOTIDE SEQUENCE [LARGE SCALE GENOMIC DNA]</scope>
    <source>
        <strain evidence="11 12">LMG 31460</strain>
    </source>
</reference>
<evidence type="ECO:0000256" key="2">
    <source>
        <dbReference type="ARBA" id="ARBA00022490"/>
    </source>
</evidence>
<protein>
    <submittedName>
        <fullName evidence="11">Response regulator</fullName>
    </submittedName>
</protein>
<gene>
    <name evidence="11" type="ORF">GC102_30525</name>
</gene>
<dbReference type="RefSeq" id="WP_171692869.1">
    <property type="nucleotide sequence ID" value="NZ_WHOC01000158.1"/>
</dbReference>
<dbReference type="InterPro" id="IPR001789">
    <property type="entry name" value="Sig_transdc_resp-reg_receiver"/>
</dbReference>
<keyword evidence="6" id="KW-0238">DNA-binding</keyword>
<keyword evidence="3 8" id="KW-0597">Phosphoprotein</keyword>
<feature type="modified residue" description="4-aspartylphosphate" evidence="8">
    <location>
        <position position="55"/>
    </location>
</feature>
<evidence type="ECO:0000256" key="6">
    <source>
        <dbReference type="ARBA" id="ARBA00023125"/>
    </source>
</evidence>
<keyword evidence="5" id="KW-0805">Transcription regulation</keyword>
<evidence type="ECO:0000256" key="3">
    <source>
        <dbReference type="ARBA" id="ARBA00022553"/>
    </source>
</evidence>